<feature type="region of interest" description="Disordered" evidence="1">
    <location>
        <begin position="38"/>
        <end position="128"/>
    </location>
</feature>
<dbReference type="PROSITE" id="PS50006">
    <property type="entry name" value="FHA_DOMAIN"/>
    <property type="match status" value="1"/>
</dbReference>
<feature type="compositionally biased region" description="Low complexity" evidence="1">
    <location>
        <begin position="64"/>
        <end position="75"/>
    </location>
</feature>
<gene>
    <name evidence="3" type="ORF">DP114_34125</name>
</gene>
<dbReference type="SMART" id="SM00240">
    <property type="entry name" value="FHA"/>
    <property type="match status" value="1"/>
</dbReference>
<feature type="compositionally biased region" description="Pro residues" evidence="1">
    <location>
        <begin position="76"/>
        <end position="103"/>
    </location>
</feature>
<dbReference type="Gene3D" id="2.60.200.20">
    <property type="match status" value="1"/>
</dbReference>
<geneLocation type="plasmid" evidence="4">
    <name>pboct2</name>
</geneLocation>
<feature type="compositionally biased region" description="Low complexity" evidence="1">
    <location>
        <begin position="104"/>
        <end position="115"/>
    </location>
</feature>
<evidence type="ECO:0000313" key="3">
    <source>
        <dbReference type="EMBL" id="QDL12782.1"/>
    </source>
</evidence>
<dbReference type="AlphaFoldDB" id="A0A856MQF4"/>
<evidence type="ECO:0000259" key="2">
    <source>
        <dbReference type="PROSITE" id="PS50006"/>
    </source>
</evidence>
<name>A0A856MQF4_9CYAN</name>
<dbReference type="SUPFAM" id="SSF49879">
    <property type="entry name" value="SMAD/FHA domain"/>
    <property type="match status" value="1"/>
</dbReference>
<dbReference type="InterPro" id="IPR000253">
    <property type="entry name" value="FHA_dom"/>
</dbReference>
<feature type="domain" description="FHA" evidence="2">
    <location>
        <begin position="144"/>
        <end position="203"/>
    </location>
</feature>
<protein>
    <submittedName>
        <fullName evidence="3">FHA domain-containing protein</fullName>
    </submittedName>
</protein>
<keyword evidence="4" id="KW-1185">Reference proteome</keyword>
<dbReference type="CDD" id="cd00060">
    <property type="entry name" value="FHA"/>
    <property type="match status" value="1"/>
</dbReference>
<accession>A0A856MQF4</accession>
<sequence>MSANRCPNSKCEYFNRVLPNNAKVCPMCGTPLGNAIAPKSSTPPNTSSPPKVVNQTDYPASINPPSYQSSSVPYVEQPPPPLPPPSPPAYPPPAAPSAYPPSATPSAYPSSATPSAYPPPSSPRPVLRLMHSSGREFRFFREDGYIGRRSQMSGRIPEIDLFGIPNEGVVSRAHARIYWDANQNAYIIIDNSRNGTYLNGNFLASGVPYRLSNGDLLQLGQNNLVTFTVSVIF</sequence>
<keyword evidence="3" id="KW-0614">Plasmid</keyword>
<dbReference type="Pfam" id="PF00498">
    <property type="entry name" value="FHA"/>
    <property type="match status" value="1"/>
</dbReference>
<organism evidence="3 4">
    <name type="scientific">Brasilonema sennae CENA114</name>
    <dbReference type="NCBI Taxonomy" id="415709"/>
    <lineage>
        <taxon>Bacteria</taxon>
        <taxon>Bacillati</taxon>
        <taxon>Cyanobacteriota</taxon>
        <taxon>Cyanophyceae</taxon>
        <taxon>Nostocales</taxon>
        <taxon>Scytonemataceae</taxon>
        <taxon>Brasilonema</taxon>
        <taxon>Bromeliae group (in: Brasilonema)</taxon>
    </lineage>
</organism>
<proteinExistence type="predicted"/>
<feature type="compositionally biased region" description="Low complexity" evidence="1">
    <location>
        <begin position="38"/>
        <end position="54"/>
    </location>
</feature>
<dbReference type="RefSeq" id="WP_171978409.1">
    <property type="nucleotide sequence ID" value="NZ_CAWOXK010000003.1"/>
</dbReference>
<dbReference type="Proteomes" id="UP000503129">
    <property type="component" value="Plasmid pBOCT2"/>
</dbReference>
<reference evidence="3 4" key="1">
    <citation type="submission" date="2018-06" db="EMBL/GenBank/DDBJ databases">
        <title>Comparative genomics of Brasilonema spp. strains.</title>
        <authorList>
            <person name="Alvarenga D.O."/>
            <person name="Fiore M.F."/>
            <person name="Varani A.M."/>
        </authorList>
    </citation>
    <scope>NUCLEOTIDE SEQUENCE [LARGE SCALE GENOMIC DNA]</scope>
    <source>
        <strain evidence="3 4">CENA114</strain>
        <plasmid evidence="4">pboct2</plasmid>
    </source>
</reference>
<dbReference type="KEGG" id="bsen:DP114_34125"/>
<evidence type="ECO:0000313" key="4">
    <source>
        <dbReference type="Proteomes" id="UP000503129"/>
    </source>
</evidence>
<dbReference type="PRINTS" id="PR01217">
    <property type="entry name" value="PRICHEXTENSN"/>
</dbReference>
<dbReference type="InterPro" id="IPR008984">
    <property type="entry name" value="SMAD_FHA_dom_sf"/>
</dbReference>
<evidence type="ECO:0000256" key="1">
    <source>
        <dbReference type="SAM" id="MobiDB-lite"/>
    </source>
</evidence>
<dbReference type="EMBL" id="CP030120">
    <property type="protein sequence ID" value="QDL12782.1"/>
    <property type="molecule type" value="Genomic_DNA"/>
</dbReference>